<feature type="domain" description="RDRP helical" evidence="4">
    <location>
        <begin position="158"/>
        <end position="234"/>
    </location>
</feature>
<dbReference type="Pfam" id="PF24823">
    <property type="entry name" value="PH_RDR2"/>
    <property type="match status" value="1"/>
</dbReference>
<reference evidence="5" key="1">
    <citation type="submission" date="2020-12" db="EMBL/GenBank/DDBJ databases">
        <title>WGS assembly of Carya illinoinensis cv. Pawnee.</title>
        <authorList>
            <person name="Platts A."/>
            <person name="Shu S."/>
            <person name="Wright S."/>
            <person name="Barry K."/>
            <person name="Edger P."/>
            <person name="Pires J.C."/>
            <person name="Schmutz J."/>
        </authorList>
    </citation>
    <scope>NUCLEOTIDE SEQUENCE</scope>
    <source>
        <tissue evidence="5">Leaf</tissue>
    </source>
</reference>
<evidence type="ECO:0000259" key="2">
    <source>
        <dbReference type="Pfam" id="PF05183"/>
    </source>
</evidence>
<accession>A0A8T1Q838</accession>
<keyword evidence="1" id="KW-0694">RNA-binding</keyword>
<comment type="similarity">
    <text evidence="1">Belongs to the RdRP family.</text>
</comment>
<dbReference type="AlphaFoldDB" id="A0A8T1Q838"/>
<dbReference type="Pfam" id="PF05183">
    <property type="entry name" value="RdRP"/>
    <property type="match status" value="1"/>
</dbReference>
<feature type="domain" description="RDRP core" evidence="2">
    <location>
        <begin position="262"/>
        <end position="837"/>
    </location>
</feature>
<dbReference type="Proteomes" id="UP000811246">
    <property type="component" value="Chromosome 6"/>
</dbReference>
<comment type="caution">
    <text evidence="5">The sequence shown here is derived from an EMBL/GenBank/DDBJ whole genome shotgun (WGS) entry which is preliminary data.</text>
</comment>
<evidence type="ECO:0000313" key="5">
    <source>
        <dbReference type="EMBL" id="KAG6650591.1"/>
    </source>
</evidence>
<dbReference type="EMBL" id="CM031830">
    <property type="protein sequence ID" value="KAG6707866.1"/>
    <property type="molecule type" value="Genomic_DNA"/>
</dbReference>
<keyword evidence="1" id="KW-0696">RNA-directed RNA polymerase</keyword>
<sequence length="868" mass="99436">METYLVLRFGNQVSRDNFSVLWKQENVFVKFDFKIRKLYFFFSHLSVEYQFEISFENIWKIELYCPRDQATKFLLIQLLRSPRIHAKAESSGHHYGWVREVDFTPFCCIGQSSALCLELPNMLRLPKFHLDFVYYKENEEQLELMEGSPFSCSSGLVPIVNPPIGFDLPYKILFKINSLIQHGCVPGPAIDDDFYRLVDPKSTKIEYIESALDKLFHLRDCCYEPVRLLKEQFKGYATSTLLPRAPAISLCDGLVYVHRVKITPSKVYFCGPEVNLSNRVLRNYPEDIDNFLHVSFVDEDLDKVRSIALSPRSSSANEHKRTRIYERIKSTLRNGIVIGDKKFEFLAFSSSQVRDNSVWMFASRTGLTAADIRQWMGNFRDIRNVAIYGARLGQSFGSSRETANVSIDEVEVIPDVEVKRGEATYCFSDGIGKISQELACKVATKLGCSSVPSAFQIQYGGYAGVVAVDPTSPVKLSLRKSMFKYKSLNTKLNVLAWSKFQPSFLNPQIIVLFSNLGVKDQVFQERQCETIDKLNAMLTDPLIAQEALEMMSSGEITRVLKEMLICDYKPDAEPFLSMMLQTFRASKLMDIRFGTRIFVPNGRVMIGCLDETRTLEYGQVFLQVSRFSRELCNQSSHMFSVSSSNPNNFIFEGEVIVARNPCLHPGDVRVLQAVNVPALHHIVDCVVFPQKGKRPHPNECSRSSLDGDKYFVCWDHDLIPPLRFQPTEYIAAPTMQLDRDVTIEEVEECFTNYIINGNLRIIQNAHIVFADREPRRAMSHKCLELAKLHSIAVDFPKTGVAAEIPPHLRVNEYPDFMEKPEKWTYRSTSILGKLFREAKYIALHTSPKESFTLEIAKQYYDRHGSRRL</sequence>
<keyword evidence="1" id="KW-0943">RNA-mediated gene silencing</keyword>
<evidence type="ECO:0000256" key="1">
    <source>
        <dbReference type="RuleBase" id="RU363098"/>
    </source>
</evidence>
<dbReference type="EMBL" id="CM031814">
    <property type="protein sequence ID" value="KAG6650591.1"/>
    <property type="molecule type" value="Genomic_DNA"/>
</dbReference>
<evidence type="ECO:0000259" key="4">
    <source>
        <dbReference type="Pfam" id="PF26252"/>
    </source>
</evidence>
<name>A0A8T1Q838_CARIL</name>
<dbReference type="Proteomes" id="UP000811609">
    <property type="component" value="Chromosome 6"/>
</dbReference>
<organism evidence="5 7">
    <name type="scientific">Carya illinoinensis</name>
    <name type="common">Pecan</name>
    <dbReference type="NCBI Taxonomy" id="32201"/>
    <lineage>
        <taxon>Eukaryota</taxon>
        <taxon>Viridiplantae</taxon>
        <taxon>Streptophyta</taxon>
        <taxon>Embryophyta</taxon>
        <taxon>Tracheophyta</taxon>
        <taxon>Spermatophyta</taxon>
        <taxon>Magnoliopsida</taxon>
        <taxon>eudicotyledons</taxon>
        <taxon>Gunneridae</taxon>
        <taxon>Pentapetalae</taxon>
        <taxon>rosids</taxon>
        <taxon>fabids</taxon>
        <taxon>Fagales</taxon>
        <taxon>Juglandaceae</taxon>
        <taxon>Carya</taxon>
    </lineage>
</organism>
<dbReference type="GO" id="GO:0003723">
    <property type="term" value="F:RNA binding"/>
    <property type="evidence" value="ECO:0007669"/>
    <property type="project" value="UniProtKB-KW"/>
</dbReference>
<gene>
    <name evidence="5" type="ORF">CIPAW_06G054300</name>
    <name evidence="6" type="ORF">I3842_06G053700</name>
</gene>
<dbReference type="EC" id="2.7.7.48" evidence="1"/>
<protein>
    <recommendedName>
        <fullName evidence="1">RNA-dependent RNA polymerase</fullName>
        <ecNumber evidence="1">2.7.7.48</ecNumber>
    </recommendedName>
</protein>
<dbReference type="InterPro" id="IPR057590">
    <property type="entry name" value="PH_RDR1/2-like"/>
</dbReference>
<dbReference type="Pfam" id="PF26252">
    <property type="entry name" value="RdRP_helical"/>
    <property type="match status" value="1"/>
</dbReference>
<dbReference type="InterPro" id="IPR007855">
    <property type="entry name" value="RDRP"/>
</dbReference>
<evidence type="ECO:0000313" key="7">
    <source>
        <dbReference type="Proteomes" id="UP000811609"/>
    </source>
</evidence>
<dbReference type="GO" id="GO:0031380">
    <property type="term" value="C:nuclear RNA-directed RNA polymerase complex"/>
    <property type="evidence" value="ECO:0007669"/>
    <property type="project" value="TreeGrafter"/>
</dbReference>
<dbReference type="PANTHER" id="PTHR23079:SF1">
    <property type="entry name" value="RNA-DEPENDENT RNA POLYMERASE 1"/>
    <property type="match status" value="1"/>
</dbReference>
<comment type="function">
    <text evidence="1">Probably involved in the RNA silencing pathway and required for the generation of small interfering RNAs (siRNAs).</text>
</comment>
<dbReference type="GO" id="GO:0003968">
    <property type="term" value="F:RNA-directed RNA polymerase activity"/>
    <property type="evidence" value="ECO:0007669"/>
    <property type="project" value="UniProtKB-KW"/>
</dbReference>
<feature type="domain" description="RDR1/2-like PH-like" evidence="3">
    <location>
        <begin position="7"/>
        <end position="142"/>
    </location>
</feature>
<keyword evidence="1" id="KW-0808">Transferase</keyword>
<dbReference type="PANTHER" id="PTHR23079">
    <property type="entry name" value="RNA-DEPENDENT RNA POLYMERASE"/>
    <property type="match status" value="1"/>
</dbReference>
<reference evidence="6" key="2">
    <citation type="submission" date="2021-01" db="EMBL/GenBank/DDBJ databases">
        <authorList>
            <person name="Lovell J.T."/>
            <person name="Bentley N."/>
            <person name="Bhattarai G."/>
            <person name="Jenkins J.W."/>
            <person name="Sreedasyam A."/>
            <person name="Alarcon Y."/>
            <person name="Bock C."/>
            <person name="Boston L."/>
            <person name="Carlson J."/>
            <person name="Cervantes K."/>
            <person name="Clermont K."/>
            <person name="Krom N."/>
            <person name="Kubenka K."/>
            <person name="Mamidi S."/>
            <person name="Mattison C."/>
            <person name="Monteros M."/>
            <person name="Pisani C."/>
            <person name="Plott C."/>
            <person name="Rajasekar S."/>
            <person name="Rhein H.S."/>
            <person name="Rohla C."/>
            <person name="Song M."/>
            <person name="Hilaire R.S."/>
            <person name="Shu S."/>
            <person name="Wells L."/>
            <person name="Wang X."/>
            <person name="Webber J."/>
            <person name="Heerema R.J."/>
            <person name="Klein P."/>
            <person name="Conner P."/>
            <person name="Grauke L."/>
            <person name="Grimwood J."/>
            <person name="Schmutz J."/>
            <person name="Randall J.J."/>
        </authorList>
    </citation>
    <scope>NUCLEOTIDE SEQUENCE</scope>
    <source>
        <tissue evidence="6">Leaf</tissue>
    </source>
</reference>
<dbReference type="InterPro" id="IPR058751">
    <property type="entry name" value="RDRP_helical"/>
</dbReference>
<evidence type="ECO:0000313" key="6">
    <source>
        <dbReference type="EMBL" id="KAG6707866.1"/>
    </source>
</evidence>
<keyword evidence="7" id="KW-1185">Reference proteome</keyword>
<comment type="catalytic activity">
    <reaction evidence="1">
        <text>RNA(n) + a ribonucleoside 5'-triphosphate = RNA(n+1) + diphosphate</text>
        <dbReference type="Rhea" id="RHEA:21248"/>
        <dbReference type="Rhea" id="RHEA-COMP:14527"/>
        <dbReference type="Rhea" id="RHEA-COMP:17342"/>
        <dbReference type="ChEBI" id="CHEBI:33019"/>
        <dbReference type="ChEBI" id="CHEBI:61557"/>
        <dbReference type="ChEBI" id="CHEBI:140395"/>
        <dbReference type="EC" id="2.7.7.48"/>
    </reaction>
</comment>
<dbReference type="GO" id="GO:0030422">
    <property type="term" value="P:siRNA processing"/>
    <property type="evidence" value="ECO:0007669"/>
    <property type="project" value="TreeGrafter"/>
</dbReference>
<keyword evidence="1" id="KW-0548">Nucleotidyltransferase</keyword>
<proteinExistence type="inferred from homology"/>
<dbReference type="InterPro" id="IPR057596">
    <property type="entry name" value="RDRP_core"/>
</dbReference>
<evidence type="ECO:0000259" key="3">
    <source>
        <dbReference type="Pfam" id="PF24823"/>
    </source>
</evidence>